<evidence type="ECO:0000256" key="6">
    <source>
        <dbReference type="ARBA" id="ARBA00022741"/>
    </source>
</evidence>
<reference evidence="15 16" key="1">
    <citation type="submission" date="2020-07" db="EMBL/GenBank/DDBJ databases">
        <title>Sequencing the genomes of 1000 actinobacteria strains.</title>
        <authorList>
            <person name="Klenk H.-P."/>
        </authorList>
    </citation>
    <scope>NUCLEOTIDE SEQUENCE [LARGE SCALE GENOMIC DNA]</scope>
    <source>
        <strain evidence="15 16">DSM 100723</strain>
    </source>
</reference>
<evidence type="ECO:0000256" key="10">
    <source>
        <dbReference type="ARBA" id="ARBA00023455"/>
    </source>
</evidence>
<feature type="transmembrane region" description="Helical" evidence="12">
    <location>
        <begin position="213"/>
        <end position="233"/>
    </location>
</feature>
<evidence type="ECO:0000256" key="3">
    <source>
        <dbReference type="ARBA" id="ARBA00022475"/>
    </source>
</evidence>
<evidence type="ECO:0000313" key="16">
    <source>
        <dbReference type="Proteomes" id="UP000523079"/>
    </source>
</evidence>
<feature type="transmembrane region" description="Helical" evidence="12">
    <location>
        <begin position="77"/>
        <end position="102"/>
    </location>
</feature>
<dbReference type="InterPro" id="IPR027417">
    <property type="entry name" value="P-loop_NTPase"/>
</dbReference>
<evidence type="ECO:0000256" key="5">
    <source>
        <dbReference type="ARBA" id="ARBA00022692"/>
    </source>
</evidence>
<keyword evidence="7 15" id="KW-0067">ATP-binding</keyword>
<feature type="region of interest" description="Disordered" evidence="11">
    <location>
        <begin position="1"/>
        <end position="39"/>
    </location>
</feature>
<keyword evidence="9 12" id="KW-0472">Membrane</keyword>
<dbReference type="GO" id="GO:0005524">
    <property type="term" value="F:ATP binding"/>
    <property type="evidence" value="ECO:0007669"/>
    <property type="project" value="UniProtKB-KW"/>
</dbReference>
<keyword evidence="5 12" id="KW-0812">Transmembrane</keyword>
<feature type="transmembrane region" description="Helical" evidence="12">
    <location>
        <begin position="188"/>
        <end position="207"/>
    </location>
</feature>
<dbReference type="Gene3D" id="1.20.1560.10">
    <property type="entry name" value="ABC transporter type 1, transmembrane domain"/>
    <property type="match status" value="1"/>
</dbReference>
<dbReference type="InterPro" id="IPR036640">
    <property type="entry name" value="ABC1_TM_sf"/>
</dbReference>
<dbReference type="PANTHER" id="PTHR43394:SF1">
    <property type="entry name" value="ATP-BINDING CASSETTE SUB-FAMILY B MEMBER 10, MITOCHONDRIAL"/>
    <property type="match status" value="1"/>
</dbReference>
<evidence type="ECO:0000256" key="4">
    <source>
        <dbReference type="ARBA" id="ARBA00022519"/>
    </source>
</evidence>
<comment type="subcellular location">
    <subcellularLocation>
        <location evidence="1">Cell inner membrane</location>
        <topology evidence="1">Multi-pass membrane protein</topology>
    </subcellularLocation>
</comment>
<dbReference type="InterPro" id="IPR003593">
    <property type="entry name" value="AAA+_ATPase"/>
</dbReference>
<dbReference type="InterPro" id="IPR017871">
    <property type="entry name" value="ABC_transporter-like_CS"/>
</dbReference>
<keyword evidence="16" id="KW-1185">Reference proteome</keyword>
<dbReference type="InterPro" id="IPR011527">
    <property type="entry name" value="ABC1_TM_dom"/>
</dbReference>
<dbReference type="GO" id="GO:0015421">
    <property type="term" value="F:ABC-type oligopeptide transporter activity"/>
    <property type="evidence" value="ECO:0007669"/>
    <property type="project" value="TreeGrafter"/>
</dbReference>
<dbReference type="SUPFAM" id="SSF90123">
    <property type="entry name" value="ABC transporter transmembrane region"/>
    <property type="match status" value="1"/>
</dbReference>
<dbReference type="PROSITE" id="PS50893">
    <property type="entry name" value="ABC_TRANSPORTER_2"/>
    <property type="match status" value="1"/>
</dbReference>
<dbReference type="CDD" id="cd18543">
    <property type="entry name" value="ABC_6TM_Rv0194_D1_like"/>
    <property type="match status" value="1"/>
</dbReference>
<dbReference type="PANTHER" id="PTHR43394">
    <property type="entry name" value="ATP-DEPENDENT PERMEASE MDL1, MITOCHONDRIAL"/>
    <property type="match status" value="1"/>
</dbReference>
<comment type="caution">
    <text evidence="15">The sequence shown here is derived from an EMBL/GenBank/DDBJ whole genome shotgun (WGS) entry which is preliminary data.</text>
</comment>
<protein>
    <submittedName>
        <fullName evidence="15">ATP-binding cassette subfamily B protein</fullName>
    </submittedName>
</protein>
<dbReference type="Gene3D" id="3.40.50.300">
    <property type="entry name" value="P-loop containing nucleotide triphosphate hydrolases"/>
    <property type="match status" value="1"/>
</dbReference>
<feature type="region of interest" description="Disordered" evidence="11">
    <location>
        <begin position="644"/>
        <end position="676"/>
    </location>
</feature>
<evidence type="ECO:0000256" key="12">
    <source>
        <dbReference type="SAM" id="Phobius"/>
    </source>
</evidence>
<dbReference type="RefSeq" id="WP_182559121.1">
    <property type="nucleotide sequence ID" value="NZ_JACGWT010000002.1"/>
</dbReference>
<evidence type="ECO:0000259" key="14">
    <source>
        <dbReference type="PROSITE" id="PS50929"/>
    </source>
</evidence>
<dbReference type="PROSITE" id="PS00211">
    <property type="entry name" value="ABC_TRANSPORTER_1"/>
    <property type="match status" value="1"/>
</dbReference>
<evidence type="ECO:0000256" key="2">
    <source>
        <dbReference type="ARBA" id="ARBA00022448"/>
    </source>
</evidence>
<keyword evidence="3" id="KW-1003">Cell membrane</keyword>
<keyword evidence="2" id="KW-0813">Transport</keyword>
<feature type="transmembrane region" description="Helical" evidence="12">
    <location>
        <begin position="300"/>
        <end position="322"/>
    </location>
</feature>
<gene>
    <name evidence="15" type="ORF">FHX74_001115</name>
</gene>
<dbReference type="AlphaFoldDB" id="A0A7W3IQT1"/>
<feature type="domain" description="ABC transporter" evidence="13">
    <location>
        <begin position="392"/>
        <end position="626"/>
    </location>
</feature>
<feature type="transmembrane region" description="Helical" evidence="12">
    <location>
        <begin position="114"/>
        <end position="133"/>
    </location>
</feature>
<dbReference type="SMART" id="SM00382">
    <property type="entry name" value="AAA"/>
    <property type="match status" value="1"/>
</dbReference>
<evidence type="ECO:0000259" key="13">
    <source>
        <dbReference type="PROSITE" id="PS50893"/>
    </source>
</evidence>
<dbReference type="GO" id="GO:0016887">
    <property type="term" value="F:ATP hydrolysis activity"/>
    <property type="evidence" value="ECO:0007669"/>
    <property type="project" value="InterPro"/>
</dbReference>
<dbReference type="GO" id="GO:0005886">
    <property type="term" value="C:plasma membrane"/>
    <property type="evidence" value="ECO:0007669"/>
    <property type="project" value="UniProtKB-SubCell"/>
</dbReference>
<dbReference type="SUPFAM" id="SSF52540">
    <property type="entry name" value="P-loop containing nucleoside triphosphate hydrolases"/>
    <property type="match status" value="1"/>
</dbReference>
<keyword evidence="4" id="KW-0997">Cell inner membrane</keyword>
<evidence type="ECO:0000313" key="15">
    <source>
        <dbReference type="EMBL" id="MBA8793510.1"/>
    </source>
</evidence>
<evidence type="ECO:0000256" key="9">
    <source>
        <dbReference type="ARBA" id="ARBA00023136"/>
    </source>
</evidence>
<dbReference type="Pfam" id="PF00664">
    <property type="entry name" value="ABC_membrane"/>
    <property type="match status" value="1"/>
</dbReference>
<feature type="domain" description="ABC transmembrane type-1" evidence="14">
    <location>
        <begin position="78"/>
        <end position="360"/>
    </location>
</feature>
<evidence type="ECO:0000256" key="7">
    <source>
        <dbReference type="ARBA" id="ARBA00022840"/>
    </source>
</evidence>
<dbReference type="InterPro" id="IPR003439">
    <property type="entry name" value="ABC_transporter-like_ATP-bd"/>
</dbReference>
<feature type="transmembrane region" description="Helical" evidence="12">
    <location>
        <begin position="334"/>
        <end position="355"/>
    </location>
</feature>
<evidence type="ECO:0000256" key="8">
    <source>
        <dbReference type="ARBA" id="ARBA00022989"/>
    </source>
</evidence>
<dbReference type="FunFam" id="3.40.50.300:FF:000221">
    <property type="entry name" value="Multidrug ABC transporter ATP-binding protein"/>
    <property type="match status" value="1"/>
</dbReference>
<sequence length="676" mass="73544">MSADLSAAPRTSSPQPDLPTPDPAPSAGRPSAESVSVLDRQPALAAPSVDRRGNPRTGASASLWRFRTYLNPYKGRFIGSFVFAGIGVGAAIVVPLVTRAVIDGPIAHSDRRGIYSLGLLAMTLGVVEALLMFGRRWIVSKATLGTEYDIRFDLYAKLQRLPMAFHGHWQSGQLLSRIMNDLSTVRRFLGFGMLFILVNIAQIAVVVGILLHLYWPLGLVVLVSIVPIVWLCLRTQREYTRLSRKVQDETGDVASTVEEGALGLRVIKSFGRSWHIFGKFDQRSTKLYDTSIRRVKLQSFFWTFLEVIPNLTLIVVLALGALAAGQGRLSLGTLVGFTTLMVSLVWPIASLGFLLSMAQESMTAADRIAEIFDTENTITDGHAELGDVRGHLRLEGVGFHFPDDGIPVLHDLDLEVLPGETVAVVGSTGAGKTVLTSLVPRLYDVTAGRITVDGVDVRELPLARLRQVVATAFEDPTLFSMSARENLTLGRPDATEEEIAEAIDVAQAHFVHDLPWGLDTRIGEQGMSLSGGQRQRLALARAVLTKPAILVLDDTLSALDIHTEALVEEALKRVLVGVTGIVVAHRASTVLLADKVALLSGGTITAVGTHSELLATVPEYQALMSAEFDDEEGIDRAEERLEEAEFERAELERAGCEDEAHDQDQYERAQGGRQAR</sequence>
<proteinExistence type="inferred from homology"/>
<dbReference type="EMBL" id="JACGWT010000002">
    <property type="protein sequence ID" value="MBA8793510.1"/>
    <property type="molecule type" value="Genomic_DNA"/>
</dbReference>
<keyword evidence="8 12" id="KW-1133">Transmembrane helix</keyword>
<dbReference type="InterPro" id="IPR039421">
    <property type="entry name" value="Type_1_exporter"/>
</dbReference>
<evidence type="ECO:0000256" key="11">
    <source>
        <dbReference type="SAM" id="MobiDB-lite"/>
    </source>
</evidence>
<evidence type="ECO:0000256" key="1">
    <source>
        <dbReference type="ARBA" id="ARBA00004429"/>
    </source>
</evidence>
<feature type="compositionally biased region" description="Basic and acidic residues" evidence="11">
    <location>
        <begin position="646"/>
        <end position="667"/>
    </location>
</feature>
<dbReference type="Proteomes" id="UP000523079">
    <property type="component" value="Unassembled WGS sequence"/>
</dbReference>
<dbReference type="PROSITE" id="PS50929">
    <property type="entry name" value="ABC_TM1F"/>
    <property type="match status" value="1"/>
</dbReference>
<organism evidence="15 16">
    <name type="scientific">Microlunatus kandeliicorticis</name>
    <dbReference type="NCBI Taxonomy" id="1759536"/>
    <lineage>
        <taxon>Bacteria</taxon>
        <taxon>Bacillati</taxon>
        <taxon>Actinomycetota</taxon>
        <taxon>Actinomycetes</taxon>
        <taxon>Propionibacteriales</taxon>
        <taxon>Propionibacteriaceae</taxon>
        <taxon>Microlunatus</taxon>
    </lineage>
</organism>
<comment type="similarity">
    <text evidence="10">Belongs to the ABC transporter superfamily. Siderophore-Fe(3+) uptake transporter (SIUT) (TC 3.A.1.21) family.</text>
</comment>
<keyword evidence="6" id="KW-0547">Nucleotide-binding</keyword>
<accession>A0A7W3IQT1</accession>
<dbReference type="Pfam" id="PF00005">
    <property type="entry name" value="ABC_tran"/>
    <property type="match status" value="1"/>
</dbReference>
<name>A0A7W3IQT1_9ACTN</name>